<dbReference type="EMBL" id="BTGU01000050">
    <property type="protein sequence ID" value="GMN54219.1"/>
    <property type="molecule type" value="Genomic_DNA"/>
</dbReference>
<dbReference type="PANTHER" id="PTHR33133:SF3">
    <property type="entry name" value="TRANSMEMBRANE PROTEIN"/>
    <property type="match status" value="1"/>
</dbReference>
<name>A0AA88DK60_FICCA</name>
<comment type="caution">
    <text evidence="3">The sequence shown here is derived from an EMBL/GenBank/DDBJ whole genome shotgun (WGS) entry which is preliminary data.</text>
</comment>
<dbReference type="PANTHER" id="PTHR33133">
    <property type="entry name" value="OS08G0107100 PROTEIN-RELATED"/>
    <property type="match status" value="1"/>
</dbReference>
<dbReference type="AlphaFoldDB" id="A0AA88DK60"/>
<keyword evidence="4" id="KW-1185">Reference proteome</keyword>
<dbReference type="Proteomes" id="UP001187192">
    <property type="component" value="Unassembled WGS sequence"/>
</dbReference>
<keyword evidence="2" id="KW-0472">Membrane</keyword>
<feature type="transmembrane region" description="Helical" evidence="2">
    <location>
        <begin position="225"/>
        <end position="249"/>
    </location>
</feature>
<keyword evidence="2" id="KW-0812">Transmembrane</keyword>
<feature type="transmembrane region" description="Helical" evidence="2">
    <location>
        <begin position="21"/>
        <end position="44"/>
    </location>
</feature>
<feature type="transmembrane region" description="Helical" evidence="2">
    <location>
        <begin position="269"/>
        <end position="288"/>
    </location>
</feature>
<evidence type="ECO:0000313" key="4">
    <source>
        <dbReference type="Proteomes" id="UP001187192"/>
    </source>
</evidence>
<protein>
    <recommendedName>
        <fullName evidence="5">Transmembrane protein</fullName>
    </recommendedName>
</protein>
<feature type="transmembrane region" description="Helical" evidence="2">
    <location>
        <begin position="182"/>
        <end position="204"/>
    </location>
</feature>
<sequence length="349" mass="38176">MEKSHKIIRRSIYTFLQNYHHFTSIATLLALPFSASILLSQALIFPSSSSSLLATIYTRLNDIFIAAGFPRSLEFFTILNEKLSQTISSSIFTLPFTLTFFLLSKAYVIQSLSSPKPASRTPFSSLFSLYNPLLVTYICNSLLILSANATVFALLFFAFNVLQVLGLNSPNTLLFLSASGAVLYSLVLANTLITCNLGLVLSGMERSGGYLATLKACVLIKGRTSTALSLALPVNLVFAAVEALFHYRIVRAYRLHQMLGPAMVLEGVLIFYLYSILVVLDTVVNIMFCKSCKVGFWFDQDDRISGPKGSARSPFPLSKSPSRAHLSTDTGERDASEHGPSAMCALPST</sequence>
<feature type="transmembrane region" description="Helical" evidence="2">
    <location>
        <begin position="129"/>
        <end position="162"/>
    </location>
</feature>
<feature type="region of interest" description="Disordered" evidence="1">
    <location>
        <begin position="308"/>
        <end position="349"/>
    </location>
</feature>
<reference evidence="3" key="1">
    <citation type="submission" date="2023-07" db="EMBL/GenBank/DDBJ databases">
        <title>draft genome sequence of fig (Ficus carica).</title>
        <authorList>
            <person name="Takahashi T."/>
            <person name="Nishimura K."/>
        </authorList>
    </citation>
    <scope>NUCLEOTIDE SEQUENCE</scope>
</reference>
<evidence type="ECO:0000256" key="1">
    <source>
        <dbReference type="SAM" id="MobiDB-lite"/>
    </source>
</evidence>
<feature type="compositionally biased region" description="Polar residues" evidence="1">
    <location>
        <begin position="319"/>
        <end position="329"/>
    </location>
</feature>
<evidence type="ECO:0008006" key="5">
    <source>
        <dbReference type="Google" id="ProtNLM"/>
    </source>
</evidence>
<accession>A0AA88DK60</accession>
<keyword evidence="2" id="KW-1133">Transmembrane helix</keyword>
<proteinExistence type="predicted"/>
<gene>
    <name evidence="3" type="ORF">TIFTF001_023349</name>
</gene>
<evidence type="ECO:0000313" key="3">
    <source>
        <dbReference type="EMBL" id="GMN54219.1"/>
    </source>
</evidence>
<feature type="transmembrane region" description="Helical" evidence="2">
    <location>
        <begin position="87"/>
        <end position="108"/>
    </location>
</feature>
<organism evidence="3 4">
    <name type="scientific">Ficus carica</name>
    <name type="common">Common fig</name>
    <dbReference type="NCBI Taxonomy" id="3494"/>
    <lineage>
        <taxon>Eukaryota</taxon>
        <taxon>Viridiplantae</taxon>
        <taxon>Streptophyta</taxon>
        <taxon>Embryophyta</taxon>
        <taxon>Tracheophyta</taxon>
        <taxon>Spermatophyta</taxon>
        <taxon>Magnoliopsida</taxon>
        <taxon>eudicotyledons</taxon>
        <taxon>Gunneridae</taxon>
        <taxon>Pentapetalae</taxon>
        <taxon>rosids</taxon>
        <taxon>fabids</taxon>
        <taxon>Rosales</taxon>
        <taxon>Moraceae</taxon>
        <taxon>Ficeae</taxon>
        <taxon>Ficus</taxon>
    </lineage>
</organism>
<evidence type="ECO:0000256" key="2">
    <source>
        <dbReference type="SAM" id="Phobius"/>
    </source>
</evidence>